<keyword evidence="2" id="KW-1185">Reference proteome</keyword>
<gene>
    <name evidence="1" type="ordered locus">Bathy14g02970</name>
</gene>
<reference evidence="1 2" key="1">
    <citation type="submission" date="2011-10" db="EMBL/GenBank/DDBJ databases">
        <authorList>
            <person name="Genoscope - CEA"/>
        </authorList>
    </citation>
    <scope>NUCLEOTIDE SEQUENCE [LARGE SCALE GENOMIC DNA]</scope>
    <source>
        <strain evidence="1 2">RCC 1105</strain>
    </source>
</reference>
<dbReference type="Proteomes" id="UP000198341">
    <property type="component" value="Chromosome 14"/>
</dbReference>
<protein>
    <submittedName>
        <fullName evidence="1">Uncharacterized protein</fullName>
    </submittedName>
</protein>
<evidence type="ECO:0000313" key="2">
    <source>
        <dbReference type="Proteomes" id="UP000198341"/>
    </source>
</evidence>
<dbReference type="GeneID" id="19011908"/>
<dbReference type="EMBL" id="FO082265">
    <property type="protein sequence ID" value="CCO19820.1"/>
    <property type="molecule type" value="Genomic_DNA"/>
</dbReference>
<proteinExistence type="predicted"/>
<dbReference type="RefSeq" id="XP_007509363.1">
    <property type="nucleotide sequence ID" value="XM_007509301.1"/>
</dbReference>
<sequence>MIRNHPWFDYPPAFEKRVRKVINKSKQLFNPAIVFEPLPPALKYSLTRNLGFVSSVFTQFLGSDGVSNVQESIGISK</sequence>
<name>K8F4T4_9CHLO</name>
<dbReference type="OrthoDB" id="1842891at2759"/>
<dbReference type="KEGG" id="bpg:Bathy14g02970"/>
<dbReference type="eggNOG" id="ENOG502RZ75">
    <property type="taxonomic scope" value="Eukaryota"/>
</dbReference>
<dbReference type="AlphaFoldDB" id="K8F4T4"/>
<organism evidence="1 2">
    <name type="scientific">Bathycoccus prasinos</name>
    <dbReference type="NCBI Taxonomy" id="41875"/>
    <lineage>
        <taxon>Eukaryota</taxon>
        <taxon>Viridiplantae</taxon>
        <taxon>Chlorophyta</taxon>
        <taxon>Mamiellophyceae</taxon>
        <taxon>Mamiellales</taxon>
        <taxon>Bathycoccaceae</taxon>
        <taxon>Bathycoccus</taxon>
    </lineage>
</organism>
<accession>K8F4T4</accession>
<evidence type="ECO:0000313" key="1">
    <source>
        <dbReference type="EMBL" id="CCO19820.1"/>
    </source>
</evidence>